<evidence type="ECO:0000256" key="2">
    <source>
        <dbReference type="SAM" id="Phobius"/>
    </source>
</evidence>
<dbReference type="EMBL" id="VHHP01000006">
    <property type="protein sequence ID" value="TPR53525.1"/>
    <property type="molecule type" value="Genomic_DNA"/>
</dbReference>
<keyword evidence="1" id="KW-0175">Coiled coil</keyword>
<evidence type="ECO:0000313" key="4">
    <source>
        <dbReference type="Proteomes" id="UP000316851"/>
    </source>
</evidence>
<sequence length="170" mass="19029">MKRIRTASAAAISLRIISGLFFVAAIVVFFATSLNQISKSENKEEFLKTHLGILWAFAGIFWMSIILGILGYVLTILAIDRAYKRNEVARIIGIIGVIIIPLYILSFVALCIICAKNSVANEEEEKEALTRTEAQKIAQVNQNAYMMYQNNMNNQGQLNQNSDPTQNKEI</sequence>
<gene>
    <name evidence="3" type="ORF">FJR74_02400</name>
</gene>
<feature type="transmembrane region" description="Helical" evidence="2">
    <location>
        <begin position="12"/>
        <end position="32"/>
    </location>
</feature>
<dbReference type="Proteomes" id="UP000316851">
    <property type="component" value="Unassembled WGS sequence"/>
</dbReference>
<reference evidence="3" key="1">
    <citation type="submission" date="2019-06" db="EMBL/GenBank/DDBJ databases">
        <title>Mycoplasma neophronis type strain whole genome sequence.</title>
        <authorList>
            <person name="Spergser J."/>
        </authorList>
    </citation>
    <scope>NUCLEOTIDE SEQUENCE [LARGE SCALE GENOMIC DNA]</scope>
    <source>
        <strain evidence="3">DSM 24097</strain>
    </source>
</reference>
<evidence type="ECO:0000256" key="1">
    <source>
        <dbReference type="SAM" id="Coils"/>
    </source>
</evidence>
<keyword evidence="2" id="KW-1133">Transmembrane helix</keyword>
<dbReference type="RefSeq" id="WP_140914954.1">
    <property type="nucleotide sequence ID" value="NZ_VHHP01000006.1"/>
</dbReference>
<feature type="coiled-coil region" evidence="1">
    <location>
        <begin position="112"/>
        <end position="139"/>
    </location>
</feature>
<name>A0ABY2Z3N2_9BACT</name>
<feature type="transmembrane region" description="Helical" evidence="2">
    <location>
        <begin position="52"/>
        <end position="79"/>
    </location>
</feature>
<evidence type="ECO:0008006" key="5">
    <source>
        <dbReference type="Google" id="ProtNLM"/>
    </source>
</evidence>
<evidence type="ECO:0000313" key="3">
    <source>
        <dbReference type="EMBL" id="TPR53525.1"/>
    </source>
</evidence>
<proteinExistence type="predicted"/>
<keyword evidence="2" id="KW-0472">Membrane</keyword>
<feature type="transmembrane region" description="Helical" evidence="2">
    <location>
        <begin position="91"/>
        <end position="110"/>
    </location>
</feature>
<organism evidence="3 4">
    <name type="scientific">Metamycoplasma neophronis</name>
    <dbReference type="NCBI Taxonomy" id="872983"/>
    <lineage>
        <taxon>Bacteria</taxon>
        <taxon>Bacillati</taxon>
        <taxon>Mycoplasmatota</taxon>
        <taxon>Mycoplasmoidales</taxon>
        <taxon>Metamycoplasmataceae</taxon>
        <taxon>Metamycoplasma</taxon>
    </lineage>
</organism>
<accession>A0ABY2Z3N2</accession>
<keyword evidence="2" id="KW-0812">Transmembrane</keyword>
<protein>
    <recommendedName>
        <fullName evidence="5">DUF4064 domain-containing protein</fullName>
    </recommendedName>
</protein>
<keyword evidence="4" id="KW-1185">Reference proteome</keyword>
<comment type="caution">
    <text evidence="3">The sequence shown here is derived from an EMBL/GenBank/DDBJ whole genome shotgun (WGS) entry which is preliminary data.</text>
</comment>